<dbReference type="InterPro" id="IPR015940">
    <property type="entry name" value="UBA"/>
</dbReference>
<evidence type="ECO:0000313" key="10">
    <source>
        <dbReference type="WBParaSite" id="PSU_v2.g5084.t1"/>
    </source>
</evidence>
<dbReference type="GO" id="GO:0031593">
    <property type="term" value="F:polyubiquitin modification-dependent protein binding"/>
    <property type="evidence" value="ECO:0007669"/>
    <property type="project" value="UniProtKB-UniRule"/>
</dbReference>
<dbReference type="FunFam" id="1.10.8.10:FF:000003">
    <property type="entry name" value="UV excision repair protein RAD23 homolog"/>
    <property type="match status" value="1"/>
</dbReference>
<dbReference type="WBParaSite" id="PSU_v2.g5084.t1">
    <property type="protein sequence ID" value="PSU_v2.g5084.t1"/>
    <property type="gene ID" value="PSU_v2.g5084"/>
</dbReference>
<evidence type="ECO:0000256" key="2">
    <source>
        <dbReference type="ARBA" id="ARBA00022763"/>
    </source>
</evidence>
<dbReference type="PRINTS" id="PR01839">
    <property type="entry name" value="RAD23PROTEIN"/>
</dbReference>
<comment type="function">
    <text evidence="5">Multiubiquitin chain receptor involved in modulation of proteasomal degradation. Involved in nucleotide excision repair.</text>
</comment>
<organism evidence="9 10">
    <name type="scientific">Panagrolaimus superbus</name>
    <dbReference type="NCBI Taxonomy" id="310955"/>
    <lineage>
        <taxon>Eukaryota</taxon>
        <taxon>Metazoa</taxon>
        <taxon>Ecdysozoa</taxon>
        <taxon>Nematoda</taxon>
        <taxon>Chromadorea</taxon>
        <taxon>Rhabditida</taxon>
        <taxon>Tylenchina</taxon>
        <taxon>Panagrolaimomorpha</taxon>
        <taxon>Panagrolaimoidea</taxon>
        <taxon>Panagrolaimidae</taxon>
        <taxon>Panagrolaimus</taxon>
    </lineage>
</organism>
<dbReference type="InterPro" id="IPR000626">
    <property type="entry name" value="Ubiquitin-like_dom"/>
</dbReference>
<feature type="region of interest" description="Disordered" evidence="6">
    <location>
        <begin position="253"/>
        <end position="275"/>
    </location>
</feature>
<dbReference type="InterPro" id="IPR015360">
    <property type="entry name" value="XPC-bd"/>
</dbReference>
<sequence length="333" mass="36627">MKVTFKTVTQESFELDVNDDQTVLDIKKAIAADRGENKFPAERQKLIYGGKILGDEQTFNSLNYDEKRFIVLVLKPEKKVDEGTAEPEKPVQETATPAKAAAPETPATPANRAPPLATPQAPARVSQPLSEEHQEKLNNIMSMGYPENEALAALRAAFFDAERAVEYLINGVPDTARAEGGYDTAMEGTDDEEPHVGLDFLQDNEQFTQLREMVRQNPEMLPEIIQQISQDNPALMQLIRENETEFLSLLNSDDDAASNAPEGEGAGGAGGQQLPPNVIAITEADRDAINRIQAMGFPEQLVIEAYFACDKDEGLAVNYILSRMDDDIEDDTA</sequence>
<keyword evidence="3 5" id="KW-0234">DNA repair</keyword>
<evidence type="ECO:0000256" key="1">
    <source>
        <dbReference type="ARBA" id="ARBA00022737"/>
    </source>
</evidence>
<dbReference type="GO" id="GO:0003684">
    <property type="term" value="F:damaged DNA binding"/>
    <property type="evidence" value="ECO:0007669"/>
    <property type="project" value="UniProtKB-UniRule"/>
</dbReference>
<dbReference type="GO" id="GO:0005829">
    <property type="term" value="C:cytosol"/>
    <property type="evidence" value="ECO:0007669"/>
    <property type="project" value="TreeGrafter"/>
</dbReference>
<feature type="domain" description="UBA" evidence="7">
    <location>
        <begin position="283"/>
        <end position="323"/>
    </location>
</feature>
<comment type="subcellular location">
    <subcellularLocation>
        <location evidence="5">Nucleus</location>
    </subcellularLocation>
    <subcellularLocation>
        <location evidence="5">Cytoplasm</location>
    </subcellularLocation>
</comment>
<dbReference type="GO" id="GO:0043161">
    <property type="term" value="P:proteasome-mediated ubiquitin-dependent protein catabolic process"/>
    <property type="evidence" value="ECO:0007669"/>
    <property type="project" value="UniProtKB-UniRule"/>
</dbReference>
<dbReference type="Proteomes" id="UP000887577">
    <property type="component" value="Unplaced"/>
</dbReference>
<evidence type="ECO:0000256" key="4">
    <source>
        <dbReference type="ARBA" id="ARBA00023242"/>
    </source>
</evidence>
<dbReference type="Gene3D" id="1.10.8.10">
    <property type="entry name" value="DNA helicase RuvA subunit, C-terminal domain"/>
    <property type="match status" value="2"/>
</dbReference>
<keyword evidence="2 5" id="KW-0227">DNA damage</keyword>
<keyword evidence="9" id="KW-1185">Reference proteome</keyword>
<proteinExistence type="inferred from homology"/>
<comment type="similarity">
    <text evidence="5">Belongs to the RAD23 family.</text>
</comment>
<reference evidence="10" key="1">
    <citation type="submission" date="2022-11" db="UniProtKB">
        <authorList>
            <consortium name="WormBaseParasite"/>
        </authorList>
    </citation>
    <scope>IDENTIFICATION</scope>
</reference>
<evidence type="ECO:0000256" key="6">
    <source>
        <dbReference type="SAM" id="MobiDB-lite"/>
    </source>
</evidence>
<evidence type="ECO:0000259" key="7">
    <source>
        <dbReference type="PROSITE" id="PS50030"/>
    </source>
</evidence>
<dbReference type="SMART" id="SM00727">
    <property type="entry name" value="STI1"/>
    <property type="match status" value="1"/>
</dbReference>
<name>A0A914YYB0_9BILA</name>
<evidence type="ECO:0000256" key="3">
    <source>
        <dbReference type="ARBA" id="ARBA00023204"/>
    </source>
</evidence>
<dbReference type="GO" id="GO:0005654">
    <property type="term" value="C:nucleoplasm"/>
    <property type="evidence" value="ECO:0007669"/>
    <property type="project" value="TreeGrafter"/>
</dbReference>
<dbReference type="Gene3D" id="3.10.20.90">
    <property type="entry name" value="Phosphatidylinositol 3-kinase Catalytic Subunit, Chain A, domain 1"/>
    <property type="match status" value="1"/>
</dbReference>
<feature type="region of interest" description="Disordered" evidence="6">
    <location>
        <begin position="80"/>
        <end position="126"/>
    </location>
</feature>
<keyword evidence="1" id="KW-0677">Repeat</keyword>
<dbReference type="PANTHER" id="PTHR10621:SF0">
    <property type="entry name" value="UV EXCISION REPAIR PROTEIN RAD23"/>
    <property type="match status" value="1"/>
</dbReference>
<dbReference type="GO" id="GO:0043130">
    <property type="term" value="F:ubiquitin binding"/>
    <property type="evidence" value="ECO:0007669"/>
    <property type="project" value="UniProtKB-UniRule"/>
</dbReference>
<dbReference type="Pfam" id="PF00240">
    <property type="entry name" value="ubiquitin"/>
    <property type="match status" value="1"/>
</dbReference>
<dbReference type="CDD" id="cd01805">
    <property type="entry name" value="Ubl_Rad23"/>
    <property type="match status" value="1"/>
</dbReference>
<dbReference type="InterPro" id="IPR006636">
    <property type="entry name" value="STI1_HS-bd"/>
</dbReference>
<keyword evidence="4 5" id="KW-0539">Nucleus</keyword>
<protein>
    <recommendedName>
        <fullName evidence="5">UV excision repair protein RAD23</fullName>
    </recommendedName>
</protein>
<dbReference type="PROSITE" id="PS50030">
    <property type="entry name" value="UBA"/>
    <property type="match status" value="2"/>
</dbReference>
<dbReference type="AlphaFoldDB" id="A0A914YYB0"/>
<dbReference type="PANTHER" id="PTHR10621">
    <property type="entry name" value="UV EXCISION REPAIR PROTEIN RAD23"/>
    <property type="match status" value="1"/>
</dbReference>
<feature type="domain" description="Ubiquitin-like" evidence="8">
    <location>
        <begin position="1"/>
        <end position="75"/>
    </location>
</feature>
<feature type="compositionally biased region" description="Basic and acidic residues" evidence="6">
    <location>
        <begin position="80"/>
        <end position="91"/>
    </location>
</feature>
<dbReference type="SUPFAM" id="SSF101238">
    <property type="entry name" value="XPC-binding domain"/>
    <property type="match status" value="1"/>
</dbReference>
<dbReference type="SMART" id="SM00213">
    <property type="entry name" value="UBQ"/>
    <property type="match status" value="1"/>
</dbReference>
<dbReference type="Gene3D" id="1.10.10.540">
    <property type="entry name" value="XPC-binding domain"/>
    <property type="match status" value="1"/>
</dbReference>
<feature type="domain" description="UBA" evidence="7">
    <location>
        <begin position="128"/>
        <end position="171"/>
    </location>
</feature>
<dbReference type="InterPro" id="IPR004806">
    <property type="entry name" value="Rad23"/>
</dbReference>
<dbReference type="PROSITE" id="PS50053">
    <property type="entry name" value="UBIQUITIN_2"/>
    <property type="match status" value="1"/>
</dbReference>
<evidence type="ECO:0000313" key="9">
    <source>
        <dbReference type="Proteomes" id="UP000887577"/>
    </source>
</evidence>
<accession>A0A914YYB0</accession>
<dbReference type="SMART" id="SM00165">
    <property type="entry name" value="UBA"/>
    <property type="match status" value="2"/>
</dbReference>
<dbReference type="InterPro" id="IPR036353">
    <property type="entry name" value="XPC-bd_sf"/>
</dbReference>
<evidence type="ECO:0000259" key="8">
    <source>
        <dbReference type="PROSITE" id="PS50053"/>
    </source>
</evidence>
<dbReference type="GO" id="GO:0006289">
    <property type="term" value="P:nucleotide-excision repair"/>
    <property type="evidence" value="ECO:0007669"/>
    <property type="project" value="UniProtKB-UniRule"/>
</dbReference>
<evidence type="ECO:0000256" key="5">
    <source>
        <dbReference type="RuleBase" id="RU367049"/>
    </source>
</evidence>
<dbReference type="FunFam" id="3.10.20.90:FF:000254">
    <property type="entry name" value="UV excision repair protein Rad23"/>
    <property type="match status" value="1"/>
</dbReference>
<dbReference type="SUPFAM" id="SSF54236">
    <property type="entry name" value="Ubiquitin-like"/>
    <property type="match status" value="1"/>
</dbReference>
<keyword evidence="5" id="KW-0963">Cytoplasm</keyword>
<dbReference type="Pfam" id="PF00627">
    <property type="entry name" value="UBA"/>
    <property type="match status" value="2"/>
</dbReference>
<dbReference type="SUPFAM" id="SSF46934">
    <property type="entry name" value="UBA-like"/>
    <property type="match status" value="2"/>
</dbReference>
<dbReference type="GO" id="GO:0070628">
    <property type="term" value="F:proteasome binding"/>
    <property type="evidence" value="ECO:0007669"/>
    <property type="project" value="TreeGrafter"/>
</dbReference>
<dbReference type="FunFam" id="1.10.8.10:FF:000002">
    <property type="entry name" value="UV excision repair protein RAD23 homolog"/>
    <property type="match status" value="1"/>
</dbReference>
<dbReference type="InterPro" id="IPR009060">
    <property type="entry name" value="UBA-like_sf"/>
</dbReference>
<feature type="compositionally biased region" description="Low complexity" evidence="6">
    <location>
        <begin position="94"/>
        <end position="119"/>
    </location>
</feature>
<dbReference type="Pfam" id="PF09280">
    <property type="entry name" value="XPC-binding"/>
    <property type="match status" value="1"/>
</dbReference>
<dbReference type="InterPro" id="IPR029071">
    <property type="entry name" value="Ubiquitin-like_domsf"/>
</dbReference>